<evidence type="ECO:0000256" key="8">
    <source>
        <dbReference type="SAM" id="Phobius"/>
    </source>
</evidence>
<keyword evidence="7 8" id="KW-0472">Membrane</keyword>
<evidence type="ECO:0000259" key="9">
    <source>
        <dbReference type="Pfam" id="PF13231"/>
    </source>
</evidence>
<dbReference type="InterPro" id="IPR050297">
    <property type="entry name" value="LipidA_mod_glycosyltrf_83"/>
</dbReference>
<protein>
    <recommendedName>
        <fullName evidence="9">Glycosyltransferase RgtA/B/C/D-like domain-containing protein</fullName>
    </recommendedName>
</protein>
<reference evidence="11" key="1">
    <citation type="submission" date="2020-01" db="EMBL/GenBank/DDBJ databases">
        <title>Sphingomonas sp. strain CSW-10.</title>
        <authorList>
            <person name="Chen W.-M."/>
        </authorList>
    </citation>
    <scope>NUCLEOTIDE SEQUENCE [LARGE SCALE GENOMIC DNA]</scope>
    <source>
        <strain evidence="11">FSY-8</strain>
    </source>
</reference>
<sequence length="498" mass="54254">MASRTALAAALFLLLAMAMRLPILGYPVIHIDEQFYLLVGDRMLQGQLPFVDIWDRKPLGLFAVFAGIRMLGGDGIVTYQLVAMGCTALTSLLIYRAAREIASPLGAFWAGVAYQLALAAVFCFGGQAPVYYNPLVALAGLYMLRIYTAPDAGALLRRGAVIMLITGIAMQIKYTVVFEGGAFGLALLARGHAHGWHRGRMALAGLLWAGLALLPTAAALGWYAAMGHADAFVQANFLSIFGRHEALGGSLWRLTKEVALLTPVWCAVFLAPRRIPGLFTGVNPQALLFLRYWAGAAVVGFLIFGTWYDHYVAPLLVPLMICAAPALGQAAPWRWYTRLMIGLGAIAAGMVMQFNVRHHGTAQQVYKAAALIDQARGENGCVYINEGDPILYYLTNACFVTPYIFPNHLNGMVDEEALGVDAAGEFARTLARHPSVVITSAVPSALPVNWKTRAMLFQHMKRDYQLVGSVNVGWRNLLVYRYQQAAPNKPVLPMVTRP</sequence>
<feature type="domain" description="Glycosyltransferase RgtA/B/C/D-like" evidence="9">
    <location>
        <begin position="57"/>
        <end position="213"/>
    </location>
</feature>
<dbReference type="InterPro" id="IPR038731">
    <property type="entry name" value="RgtA/B/C-like"/>
</dbReference>
<keyword evidence="4" id="KW-0808">Transferase</keyword>
<keyword evidence="11" id="KW-1185">Reference proteome</keyword>
<keyword evidence="5 8" id="KW-0812">Transmembrane</keyword>
<dbReference type="PANTHER" id="PTHR33908">
    <property type="entry name" value="MANNOSYLTRANSFERASE YKCB-RELATED"/>
    <property type="match status" value="1"/>
</dbReference>
<feature type="transmembrane region" description="Helical" evidence="8">
    <location>
        <begin position="160"/>
        <end position="189"/>
    </location>
</feature>
<evidence type="ECO:0000256" key="1">
    <source>
        <dbReference type="ARBA" id="ARBA00004651"/>
    </source>
</evidence>
<dbReference type="Proteomes" id="UP000753724">
    <property type="component" value="Unassembled WGS sequence"/>
</dbReference>
<keyword evidence="3" id="KW-0328">Glycosyltransferase</keyword>
<gene>
    <name evidence="10" type="ORF">GTZ99_04350</name>
</gene>
<evidence type="ECO:0000313" key="11">
    <source>
        <dbReference type="Proteomes" id="UP000753724"/>
    </source>
</evidence>
<comment type="caution">
    <text evidence="10">The sequence shown here is derived from an EMBL/GenBank/DDBJ whole genome shotgun (WGS) entry which is preliminary data.</text>
</comment>
<dbReference type="Pfam" id="PF13231">
    <property type="entry name" value="PMT_2"/>
    <property type="match status" value="1"/>
</dbReference>
<evidence type="ECO:0000313" key="10">
    <source>
        <dbReference type="EMBL" id="NBC35785.1"/>
    </source>
</evidence>
<evidence type="ECO:0000256" key="2">
    <source>
        <dbReference type="ARBA" id="ARBA00022475"/>
    </source>
</evidence>
<evidence type="ECO:0000256" key="7">
    <source>
        <dbReference type="ARBA" id="ARBA00023136"/>
    </source>
</evidence>
<accession>A0ABW9XB68</accession>
<feature type="transmembrane region" description="Helical" evidence="8">
    <location>
        <begin position="311"/>
        <end position="328"/>
    </location>
</feature>
<dbReference type="PANTHER" id="PTHR33908:SF11">
    <property type="entry name" value="MEMBRANE PROTEIN"/>
    <property type="match status" value="1"/>
</dbReference>
<feature type="transmembrane region" description="Helical" evidence="8">
    <location>
        <begin position="287"/>
        <end position="305"/>
    </location>
</feature>
<evidence type="ECO:0000256" key="6">
    <source>
        <dbReference type="ARBA" id="ARBA00022989"/>
    </source>
</evidence>
<name>A0ABW9XB68_9SPHN</name>
<feature type="transmembrane region" description="Helical" evidence="8">
    <location>
        <begin position="201"/>
        <end position="225"/>
    </location>
</feature>
<evidence type="ECO:0000256" key="3">
    <source>
        <dbReference type="ARBA" id="ARBA00022676"/>
    </source>
</evidence>
<dbReference type="EMBL" id="JAAAPO010000002">
    <property type="protein sequence ID" value="NBC35785.1"/>
    <property type="molecule type" value="Genomic_DNA"/>
</dbReference>
<evidence type="ECO:0000256" key="5">
    <source>
        <dbReference type="ARBA" id="ARBA00022692"/>
    </source>
</evidence>
<comment type="subcellular location">
    <subcellularLocation>
        <location evidence="1">Cell membrane</location>
        <topology evidence="1">Multi-pass membrane protein</topology>
    </subcellularLocation>
</comment>
<keyword evidence="2" id="KW-1003">Cell membrane</keyword>
<evidence type="ECO:0000256" key="4">
    <source>
        <dbReference type="ARBA" id="ARBA00022679"/>
    </source>
</evidence>
<proteinExistence type="predicted"/>
<feature type="transmembrane region" description="Helical" evidence="8">
    <location>
        <begin position="107"/>
        <end position="132"/>
    </location>
</feature>
<feature type="transmembrane region" description="Helical" evidence="8">
    <location>
        <begin position="76"/>
        <end position="95"/>
    </location>
</feature>
<organism evidence="10 11">
    <name type="scientific">Novosphingobium ovatum</name>
    <dbReference type="NCBI Taxonomy" id="1908523"/>
    <lineage>
        <taxon>Bacteria</taxon>
        <taxon>Pseudomonadati</taxon>
        <taxon>Pseudomonadota</taxon>
        <taxon>Alphaproteobacteria</taxon>
        <taxon>Sphingomonadales</taxon>
        <taxon>Sphingomonadaceae</taxon>
        <taxon>Novosphingobium</taxon>
    </lineage>
</organism>
<keyword evidence="6 8" id="KW-1133">Transmembrane helix</keyword>